<keyword evidence="2" id="KW-1133">Transmembrane helix</keyword>
<gene>
    <name evidence="3" type="ORF">PAXRUDRAFT_826185</name>
</gene>
<feature type="region of interest" description="Disordered" evidence="1">
    <location>
        <begin position="37"/>
        <end position="87"/>
    </location>
</feature>
<keyword evidence="2" id="KW-0472">Membrane</keyword>
<evidence type="ECO:0008006" key="5">
    <source>
        <dbReference type="Google" id="ProtNLM"/>
    </source>
</evidence>
<reference evidence="4" key="2">
    <citation type="submission" date="2015-01" db="EMBL/GenBank/DDBJ databases">
        <title>Evolutionary Origins and Diversification of the Mycorrhizal Mutualists.</title>
        <authorList>
            <consortium name="DOE Joint Genome Institute"/>
            <consortium name="Mycorrhizal Genomics Consortium"/>
            <person name="Kohler A."/>
            <person name="Kuo A."/>
            <person name="Nagy L.G."/>
            <person name="Floudas D."/>
            <person name="Copeland A."/>
            <person name="Barry K.W."/>
            <person name="Cichocki N."/>
            <person name="Veneault-Fourrey C."/>
            <person name="LaButti K."/>
            <person name="Lindquist E.A."/>
            <person name="Lipzen A."/>
            <person name="Lundell T."/>
            <person name="Morin E."/>
            <person name="Murat C."/>
            <person name="Riley R."/>
            <person name="Ohm R."/>
            <person name="Sun H."/>
            <person name="Tunlid A."/>
            <person name="Henrissat B."/>
            <person name="Grigoriev I.V."/>
            <person name="Hibbett D.S."/>
            <person name="Martin F."/>
        </authorList>
    </citation>
    <scope>NUCLEOTIDE SEQUENCE [LARGE SCALE GENOMIC DNA]</scope>
    <source>
        <strain evidence="4">Ve08.2h10</strain>
    </source>
</reference>
<feature type="transmembrane region" description="Helical" evidence="2">
    <location>
        <begin position="231"/>
        <end position="250"/>
    </location>
</feature>
<keyword evidence="4" id="KW-1185">Reference proteome</keyword>
<feature type="compositionally biased region" description="Polar residues" evidence="1">
    <location>
        <begin position="38"/>
        <end position="65"/>
    </location>
</feature>
<feature type="region of interest" description="Disordered" evidence="1">
    <location>
        <begin position="141"/>
        <end position="161"/>
    </location>
</feature>
<name>A0A0D0E4Q8_9AGAM</name>
<dbReference type="AlphaFoldDB" id="A0A0D0E4Q8"/>
<dbReference type="EMBL" id="KN824997">
    <property type="protein sequence ID" value="KIK96239.1"/>
    <property type="molecule type" value="Genomic_DNA"/>
</dbReference>
<protein>
    <recommendedName>
        <fullName evidence="5">SAP domain-containing protein</fullName>
    </recommendedName>
</protein>
<sequence length="267" mass="28666">MRLSETFARRQRPAVCLRSKGNKSTLIARIQEYEESRAVTTSVHGTPAVSRSTSTKAAPGTTPTSFPAAPQSASPGIPPAAQFPTTSRTPIPLAIKIPDLSRPVPEAPNQVPYVPDFWDSARPREDIPCKPELPKLHVVSGSATHHGGGPTHNLEEHQEGHTLPPTTINADEPPSSKVGVWADVLDDIGLPRSFSVRHALREAGASVVEAVKDRGNAYRTSSRPLDNDERMGLYVLLGLVVGSWIVGGVVNRAAPAVKEENSTRVEH</sequence>
<evidence type="ECO:0000256" key="1">
    <source>
        <dbReference type="SAM" id="MobiDB-lite"/>
    </source>
</evidence>
<dbReference type="Proteomes" id="UP000054538">
    <property type="component" value="Unassembled WGS sequence"/>
</dbReference>
<evidence type="ECO:0000256" key="2">
    <source>
        <dbReference type="SAM" id="Phobius"/>
    </source>
</evidence>
<dbReference type="STRING" id="930991.A0A0D0E4Q8"/>
<keyword evidence="2" id="KW-0812">Transmembrane</keyword>
<organism evidence="3 4">
    <name type="scientific">Paxillus rubicundulus Ve08.2h10</name>
    <dbReference type="NCBI Taxonomy" id="930991"/>
    <lineage>
        <taxon>Eukaryota</taxon>
        <taxon>Fungi</taxon>
        <taxon>Dikarya</taxon>
        <taxon>Basidiomycota</taxon>
        <taxon>Agaricomycotina</taxon>
        <taxon>Agaricomycetes</taxon>
        <taxon>Agaricomycetidae</taxon>
        <taxon>Boletales</taxon>
        <taxon>Paxilineae</taxon>
        <taxon>Paxillaceae</taxon>
        <taxon>Paxillus</taxon>
    </lineage>
</organism>
<reference evidence="3 4" key="1">
    <citation type="submission" date="2014-04" db="EMBL/GenBank/DDBJ databases">
        <authorList>
            <consortium name="DOE Joint Genome Institute"/>
            <person name="Kuo A."/>
            <person name="Kohler A."/>
            <person name="Jargeat P."/>
            <person name="Nagy L.G."/>
            <person name="Floudas D."/>
            <person name="Copeland A."/>
            <person name="Barry K.W."/>
            <person name="Cichocki N."/>
            <person name="Veneault-Fourrey C."/>
            <person name="LaButti K."/>
            <person name="Lindquist E.A."/>
            <person name="Lipzen A."/>
            <person name="Lundell T."/>
            <person name="Morin E."/>
            <person name="Murat C."/>
            <person name="Sun H."/>
            <person name="Tunlid A."/>
            <person name="Henrissat B."/>
            <person name="Grigoriev I.V."/>
            <person name="Hibbett D.S."/>
            <person name="Martin F."/>
            <person name="Nordberg H.P."/>
            <person name="Cantor M.N."/>
            <person name="Hua S.X."/>
        </authorList>
    </citation>
    <scope>NUCLEOTIDE SEQUENCE [LARGE SCALE GENOMIC DNA]</scope>
    <source>
        <strain evidence="3 4">Ve08.2h10</strain>
    </source>
</reference>
<dbReference type="InParanoid" id="A0A0D0E4Q8"/>
<proteinExistence type="predicted"/>
<dbReference type="HOGENOM" id="CLU_058280_0_0_1"/>
<evidence type="ECO:0000313" key="3">
    <source>
        <dbReference type="EMBL" id="KIK96239.1"/>
    </source>
</evidence>
<accession>A0A0D0E4Q8</accession>
<dbReference type="OrthoDB" id="445357at2759"/>
<evidence type="ECO:0000313" key="4">
    <source>
        <dbReference type="Proteomes" id="UP000054538"/>
    </source>
</evidence>